<dbReference type="GeneID" id="94334764"/>
<sequence>MMRSYIHALRQIDPARFTLDRIAERYGFKTSTVAAIERRVSLEMFVRRNRLCNVKDMRITLANARLDVKEESYRDLVGTFEFFLNILGYILTGDERGLDDDFQGDKMAQDWVQLQSIKVESLSAFPLPSTRFAQIEFKIPGTPCQSAWMWTLSWPIPNTPKLSIGSTPENASSFKIAHEPTCNSPASRRQALTRLVALCYSSSWDQMEPSSCSRSLSEKGASSSMSSWWSTSGRLIPLDECDFTFLDSTSKSLKESYSSTSLGGKRMGSSLYLRTRPIARFEQLTCSKGLVNPSLKFSNCLDNRRVLKLYRVLAMRVKNLGGTMEPIACPLL</sequence>
<accession>A0AAD9PMU8</accession>
<comment type="caution">
    <text evidence="1">The sequence shown here is derived from an EMBL/GenBank/DDBJ whole genome shotgun (WGS) entry which is preliminary data.</text>
</comment>
<reference evidence="1" key="1">
    <citation type="journal article" date="2023" name="Nat. Microbiol.">
        <title>Babesia duncani multi-omics identifies virulence factors and drug targets.</title>
        <authorList>
            <person name="Singh P."/>
            <person name="Lonardi S."/>
            <person name="Liang Q."/>
            <person name="Vydyam P."/>
            <person name="Khabirova E."/>
            <person name="Fang T."/>
            <person name="Gihaz S."/>
            <person name="Thekkiniath J."/>
            <person name="Munshi M."/>
            <person name="Abel S."/>
            <person name="Ciampossin L."/>
            <person name="Batugedara G."/>
            <person name="Gupta M."/>
            <person name="Lu X.M."/>
            <person name="Lenz T."/>
            <person name="Chakravarty S."/>
            <person name="Cornillot E."/>
            <person name="Hu Y."/>
            <person name="Ma W."/>
            <person name="Gonzalez L.M."/>
            <person name="Sanchez S."/>
            <person name="Estrada K."/>
            <person name="Sanchez-Flores A."/>
            <person name="Montero E."/>
            <person name="Harb O.S."/>
            <person name="Le Roch K.G."/>
            <person name="Mamoun C.B."/>
        </authorList>
    </citation>
    <scope>NUCLEOTIDE SEQUENCE</scope>
    <source>
        <strain evidence="1">WA1</strain>
    </source>
</reference>
<protein>
    <submittedName>
        <fullName evidence="1">Uncharacterized protein</fullName>
    </submittedName>
</protein>
<keyword evidence="2" id="KW-1185">Reference proteome</keyword>
<proteinExistence type="predicted"/>
<dbReference type="KEGG" id="bdw:94334764"/>
<organism evidence="1 2">
    <name type="scientific">Babesia duncani</name>
    <dbReference type="NCBI Taxonomy" id="323732"/>
    <lineage>
        <taxon>Eukaryota</taxon>
        <taxon>Sar</taxon>
        <taxon>Alveolata</taxon>
        <taxon>Apicomplexa</taxon>
        <taxon>Aconoidasida</taxon>
        <taxon>Piroplasmida</taxon>
        <taxon>Babesiidae</taxon>
        <taxon>Babesia</taxon>
    </lineage>
</organism>
<evidence type="ECO:0000313" key="1">
    <source>
        <dbReference type="EMBL" id="KAK2197466.1"/>
    </source>
</evidence>
<gene>
    <name evidence="1" type="ORF">BdWA1_000466</name>
</gene>
<dbReference type="RefSeq" id="XP_067804308.1">
    <property type="nucleotide sequence ID" value="XM_067945517.1"/>
</dbReference>
<evidence type="ECO:0000313" key="2">
    <source>
        <dbReference type="Proteomes" id="UP001214638"/>
    </source>
</evidence>
<name>A0AAD9PMU8_9APIC</name>
<dbReference type="AlphaFoldDB" id="A0AAD9PMU8"/>
<dbReference type="EMBL" id="JALLKP010000001">
    <property type="protein sequence ID" value="KAK2197466.1"/>
    <property type="molecule type" value="Genomic_DNA"/>
</dbReference>
<dbReference type="Proteomes" id="UP001214638">
    <property type="component" value="Unassembled WGS sequence"/>
</dbReference>